<dbReference type="InterPro" id="IPR011993">
    <property type="entry name" value="PH-like_dom_sf"/>
</dbReference>
<feature type="region of interest" description="Disordered" evidence="2">
    <location>
        <begin position="417"/>
        <end position="506"/>
    </location>
</feature>
<feature type="region of interest" description="Disordered" evidence="2">
    <location>
        <begin position="523"/>
        <end position="603"/>
    </location>
</feature>
<accession>F6S8N1</accession>
<dbReference type="Gene3D" id="2.30.29.30">
    <property type="entry name" value="Pleckstrin-homology domain (PH domain)/Phosphotyrosine-binding domain (PTB)"/>
    <property type="match status" value="1"/>
</dbReference>
<dbReference type="Pfam" id="PF00640">
    <property type="entry name" value="PID"/>
    <property type="match status" value="1"/>
</dbReference>
<feature type="domain" description="PID" evidence="3">
    <location>
        <begin position="74"/>
        <end position="217"/>
    </location>
</feature>
<evidence type="ECO:0000313" key="5">
    <source>
        <dbReference type="Proteomes" id="UP000008144"/>
    </source>
</evidence>
<evidence type="ECO:0000259" key="3">
    <source>
        <dbReference type="SMART" id="SM00462"/>
    </source>
</evidence>
<accession>A0A1W2W3H2</accession>
<feature type="compositionally biased region" description="Low complexity" evidence="2">
    <location>
        <begin position="450"/>
        <end position="465"/>
    </location>
</feature>
<evidence type="ECO:0000256" key="1">
    <source>
        <dbReference type="ARBA" id="ARBA00010822"/>
    </source>
</evidence>
<dbReference type="Gene3D" id="1.20.1160.20">
    <property type="match status" value="1"/>
</dbReference>
<reference evidence="4" key="2">
    <citation type="journal article" date="2008" name="Genome Biol.">
        <title>Improved genome assembly and evidence-based global gene model set for the chordate Ciona intestinalis: new insight into intron and operon populations.</title>
        <authorList>
            <person name="Satou Y."/>
            <person name="Mineta K."/>
            <person name="Ogasawara M."/>
            <person name="Sasakura Y."/>
            <person name="Shoguchi E."/>
            <person name="Ueno K."/>
            <person name="Yamada L."/>
            <person name="Matsumoto J."/>
            <person name="Wasserscheid J."/>
            <person name="Dewar K."/>
            <person name="Wiley G.B."/>
            <person name="Macmil S.L."/>
            <person name="Roe B.A."/>
            <person name="Zeller R.W."/>
            <person name="Hastings K.E."/>
            <person name="Lemaire P."/>
            <person name="Lindquist E."/>
            <person name="Endo T."/>
            <person name="Hotta K."/>
            <person name="Inaba K."/>
        </authorList>
    </citation>
    <scope>NUCLEOTIDE SEQUENCE [LARGE SCALE GENOMIC DNA]</scope>
    <source>
        <strain evidence="4">wild type</strain>
    </source>
</reference>
<feature type="region of interest" description="Disordered" evidence="2">
    <location>
        <begin position="290"/>
        <end position="327"/>
    </location>
</feature>
<dbReference type="PANTHER" id="PTHR21642">
    <property type="entry name" value="CEREBRAL CAVERNOUS MALFORMATIONS PROTEIN 2 HOMOLOG"/>
    <property type="match status" value="1"/>
</dbReference>
<name>F6S8N1_CIOIN</name>
<feature type="region of interest" description="Disordered" evidence="2">
    <location>
        <begin position="26"/>
        <end position="55"/>
    </location>
</feature>
<dbReference type="InterPro" id="IPR032375">
    <property type="entry name" value="CCM2_C"/>
</dbReference>
<feature type="compositionally biased region" description="Low complexity" evidence="2">
    <location>
        <begin position="299"/>
        <end position="326"/>
    </location>
</feature>
<dbReference type="SMART" id="SM00462">
    <property type="entry name" value="PTB"/>
    <property type="match status" value="1"/>
</dbReference>
<evidence type="ECO:0000256" key="2">
    <source>
        <dbReference type="SAM" id="MobiDB-lite"/>
    </source>
</evidence>
<dbReference type="Proteomes" id="UP000008144">
    <property type="component" value="Chromosome 7"/>
</dbReference>
<dbReference type="InParanoid" id="F6S8N1"/>
<dbReference type="PANTHER" id="PTHR21642:SF6">
    <property type="entry name" value="CEREBRAL CAVERNOUS MALFORMATIONS 2 HARMONIN-HOMOLOGY DOMAIN-CONTAINING PROTEIN"/>
    <property type="match status" value="1"/>
</dbReference>
<gene>
    <name evidence="4" type="primary">LOC100177878</name>
</gene>
<reference evidence="4" key="4">
    <citation type="submission" date="2025-09" db="UniProtKB">
        <authorList>
            <consortium name="Ensembl"/>
        </authorList>
    </citation>
    <scope>IDENTIFICATION</scope>
</reference>
<keyword evidence="5" id="KW-1185">Reference proteome</keyword>
<dbReference type="AlphaFoldDB" id="F6S8N1"/>
<dbReference type="HOGENOM" id="CLU_452646_0_0_1"/>
<organism evidence="4 5">
    <name type="scientific">Ciona intestinalis</name>
    <name type="common">Transparent sea squirt</name>
    <name type="synonym">Ascidia intestinalis</name>
    <dbReference type="NCBI Taxonomy" id="7719"/>
    <lineage>
        <taxon>Eukaryota</taxon>
        <taxon>Metazoa</taxon>
        <taxon>Chordata</taxon>
        <taxon>Tunicata</taxon>
        <taxon>Ascidiacea</taxon>
        <taxon>Phlebobranchia</taxon>
        <taxon>Cionidae</taxon>
        <taxon>Ciona</taxon>
    </lineage>
</organism>
<feature type="compositionally biased region" description="Polar residues" evidence="2">
    <location>
        <begin position="567"/>
        <end position="584"/>
    </location>
</feature>
<dbReference type="STRING" id="7719.ENSCINP00000002987"/>
<sequence length="603" mass="67817">MVVLVNYAMEEDARRSKRGGIFRRMFTSSSSTPDARRQSSLSIGPTYPPRERRPLRSVPVVGKNYKVDPEVLAKQYVEKEIKYMGTISDVRHDFDPNNRTLLLSLLDEKRKVGQLPWDLSWKNDVILSFSAHNIKILWRDGERLIHRIPTHQLSAAGYVKDDSHVFQFFKFASEVNHEMCNLVVLSCDNKEFATEICSLTQQLFQLVYTDSTMDFFDRSIQDGALTPKNHSYSTDSSSEKKDTVQLTLPLSNIQSQSEHDIQVTGATGITKSSTLPHSSAPSSIYLKDSDLHHRGNGISSPTSSSTPSSPVTTTRGTWGSGSSAGSANSHQLQLNEYIAVLKERLSPEELSLFAQHLHHFRTGGLTIKIFCEHLMEIYTEERKSLLLGMQHFIPATRDRSYFKSFLRQHNVSHHLEAEEGNEWWSKSDSRTVSENEERTTEISSNSDMNPSTPTTSEEEWTSVVSKVDFGSKDGEEYASSTLTKTNPVELLDTDTDEPSTSTKCEEQQFIFSSPKINRKVFKKKHRGKSPAAVEFGAPYPNPATVGTDDETTASTEDKTLTKPPDNSPSQDSEATSDPESTKTTQPEHRKKKKHKHSKHGTHL</sequence>
<protein>
    <submittedName>
        <fullName evidence="4">Cerebral cavernous malformations protein 2 homolog</fullName>
    </submittedName>
</protein>
<dbReference type="KEGG" id="cin:100177878"/>
<comment type="similarity">
    <text evidence="1">Belongs to the CCM2 family.</text>
</comment>
<feature type="compositionally biased region" description="Basic and acidic residues" evidence="2">
    <location>
        <begin position="425"/>
        <end position="440"/>
    </location>
</feature>
<evidence type="ECO:0000313" key="4">
    <source>
        <dbReference type="Ensembl" id="ENSCINP00000002987.3"/>
    </source>
</evidence>
<dbReference type="FunCoup" id="F6S8N1">
    <property type="interactions" value="2"/>
</dbReference>
<dbReference type="GeneID" id="100177878"/>
<dbReference type="EMBL" id="EAAA01002517">
    <property type="status" value="NOT_ANNOTATED_CDS"/>
    <property type="molecule type" value="Genomic_DNA"/>
</dbReference>
<dbReference type="InterPro" id="IPR026159">
    <property type="entry name" value="Malcavernin"/>
</dbReference>
<dbReference type="InterPro" id="IPR006020">
    <property type="entry name" value="PTB/PI_dom"/>
</dbReference>
<feature type="compositionally biased region" description="Polar residues" evidence="2">
    <location>
        <begin position="26"/>
        <end position="43"/>
    </location>
</feature>
<dbReference type="RefSeq" id="XP_002122911.1">
    <property type="nucleotide sequence ID" value="XM_002122875.5"/>
</dbReference>
<dbReference type="SUPFAM" id="SSF50729">
    <property type="entry name" value="PH domain-like"/>
    <property type="match status" value="1"/>
</dbReference>
<dbReference type="Pfam" id="PF16545">
    <property type="entry name" value="CCM2_C"/>
    <property type="match status" value="1"/>
</dbReference>
<proteinExistence type="inferred from homology"/>
<reference evidence="5" key="1">
    <citation type="journal article" date="2002" name="Science">
        <title>The draft genome of Ciona intestinalis: insights into chordate and vertebrate origins.</title>
        <authorList>
            <person name="Dehal P."/>
            <person name="Satou Y."/>
            <person name="Campbell R.K."/>
            <person name="Chapman J."/>
            <person name="Degnan B."/>
            <person name="De Tomaso A."/>
            <person name="Davidson B."/>
            <person name="Di Gregorio A."/>
            <person name="Gelpke M."/>
            <person name="Goodstein D.M."/>
            <person name="Harafuji N."/>
            <person name="Hastings K.E."/>
            <person name="Ho I."/>
            <person name="Hotta K."/>
            <person name="Huang W."/>
            <person name="Kawashima T."/>
            <person name="Lemaire P."/>
            <person name="Martinez D."/>
            <person name="Meinertzhagen I.A."/>
            <person name="Necula S."/>
            <person name="Nonaka M."/>
            <person name="Putnam N."/>
            <person name="Rash S."/>
            <person name="Saiga H."/>
            <person name="Satake M."/>
            <person name="Terry A."/>
            <person name="Yamada L."/>
            <person name="Wang H.G."/>
            <person name="Awazu S."/>
            <person name="Azumi K."/>
            <person name="Boore J."/>
            <person name="Branno M."/>
            <person name="Chin-Bow S."/>
            <person name="DeSantis R."/>
            <person name="Doyle S."/>
            <person name="Francino P."/>
            <person name="Keys D.N."/>
            <person name="Haga S."/>
            <person name="Hayashi H."/>
            <person name="Hino K."/>
            <person name="Imai K.S."/>
            <person name="Inaba K."/>
            <person name="Kano S."/>
            <person name="Kobayashi K."/>
            <person name="Kobayashi M."/>
            <person name="Lee B.I."/>
            <person name="Makabe K.W."/>
            <person name="Manohar C."/>
            <person name="Matassi G."/>
            <person name="Medina M."/>
            <person name="Mochizuki Y."/>
            <person name="Mount S."/>
            <person name="Morishita T."/>
            <person name="Miura S."/>
            <person name="Nakayama A."/>
            <person name="Nishizaka S."/>
            <person name="Nomoto H."/>
            <person name="Ohta F."/>
            <person name="Oishi K."/>
            <person name="Rigoutsos I."/>
            <person name="Sano M."/>
            <person name="Sasaki A."/>
            <person name="Sasakura Y."/>
            <person name="Shoguchi E."/>
            <person name="Shin-i T."/>
            <person name="Spagnuolo A."/>
            <person name="Stainier D."/>
            <person name="Suzuki M.M."/>
            <person name="Tassy O."/>
            <person name="Takatori N."/>
            <person name="Tokuoka M."/>
            <person name="Yagi K."/>
            <person name="Yoshizaki F."/>
            <person name="Wada S."/>
            <person name="Zhang C."/>
            <person name="Hyatt P.D."/>
            <person name="Larimer F."/>
            <person name="Detter C."/>
            <person name="Doggett N."/>
            <person name="Glavina T."/>
            <person name="Hawkins T."/>
            <person name="Richardson P."/>
            <person name="Lucas S."/>
            <person name="Kohara Y."/>
            <person name="Levine M."/>
            <person name="Satoh N."/>
            <person name="Rokhsar D.S."/>
        </authorList>
    </citation>
    <scope>NUCLEOTIDE SEQUENCE [LARGE SCALE GENOMIC DNA]</scope>
</reference>
<feature type="compositionally biased region" description="Basic residues" evidence="2">
    <location>
        <begin position="588"/>
        <end position="603"/>
    </location>
</feature>
<dbReference type="GeneTree" id="ENSGT00390000016168"/>
<dbReference type="OrthoDB" id="5828470at2759"/>
<dbReference type="CDD" id="cd13166">
    <property type="entry name" value="PTB_CCM2"/>
    <property type="match status" value="1"/>
</dbReference>
<reference evidence="4" key="3">
    <citation type="submission" date="2025-08" db="UniProtKB">
        <authorList>
            <consortium name="Ensembl"/>
        </authorList>
    </citation>
    <scope>IDENTIFICATION</scope>
</reference>
<dbReference type="Ensembl" id="ENSCINT00000002987.3">
    <property type="protein sequence ID" value="ENSCINP00000002987.3"/>
    <property type="gene ID" value="ENSCING00000017644.2"/>
</dbReference>